<dbReference type="InterPro" id="IPR005119">
    <property type="entry name" value="LysR_subst-bd"/>
</dbReference>
<comment type="caution">
    <text evidence="8">The sequence shown here is derived from an EMBL/GenBank/DDBJ whole genome shotgun (WGS) entry which is preliminary data.</text>
</comment>
<dbReference type="AlphaFoldDB" id="A0A939BY61"/>
<evidence type="ECO:0000256" key="5">
    <source>
        <dbReference type="ARBA" id="ARBA00023163"/>
    </source>
</evidence>
<dbReference type="InterPro" id="IPR000847">
    <property type="entry name" value="LysR_HTH_N"/>
</dbReference>
<evidence type="ECO:0000313" key="8">
    <source>
        <dbReference type="EMBL" id="MBM9459580.1"/>
    </source>
</evidence>
<dbReference type="SUPFAM" id="SSF46785">
    <property type="entry name" value="Winged helix' DNA-binding domain"/>
    <property type="match status" value="1"/>
</dbReference>
<dbReference type="SUPFAM" id="SSF53850">
    <property type="entry name" value="Periplasmic binding protein-like II"/>
    <property type="match status" value="1"/>
</dbReference>
<feature type="region of interest" description="Disordered" evidence="6">
    <location>
        <begin position="327"/>
        <end position="363"/>
    </location>
</feature>
<evidence type="ECO:0000259" key="7">
    <source>
        <dbReference type="PROSITE" id="PS50931"/>
    </source>
</evidence>
<feature type="domain" description="HTH lysR-type" evidence="7">
    <location>
        <begin position="52"/>
        <end position="104"/>
    </location>
</feature>
<evidence type="ECO:0000256" key="3">
    <source>
        <dbReference type="ARBA" id="ARBA00023125"/>
    </source>
</evidence>
<evidence type="ECO:0000256" key="4">
    <source>
        <dbReference type="ARBA" id="ARBA00023159"/>
    </source>
</evidence>
<dbReference type="NCBIfam" id="NF002964">
    <property type="entry name" value="PRK03635.1"/>
    <property type="match status" value="1"/>
</dbReference>
<evidence type="ECO:0000256" key="1">
    <source>
        <dbReference type="ARBA" id="ARBA00009437"/>
    </source>
</evidence>
<dbReference type="Proteomes" id="UP000663791">
    <property type="component" value="Unassembled WGS sequence"/>
</dbReference>
<evidence type="ECO:0000313" key="9">
    <source>
        <dbReference type="Proteomes" id="UP000663791"/>
    </source>
</evidence>
<dbReference type="NCBIfam" id="TIGR03298">
    <property type="entry name" value="argP"/>
    <property type="match status" value="1"/>
</dbReference>
<keyword evidence="4" id="KW-0010">Activator</keyword>
<dbReference type="EMBL" id="JAERTX010000005">
    <property type="protein sequence ID" value="MBM9459580.1"/>
    <property type="molecule type" value="Genomic_DNA"/>
</dbReference>
<sequence>MATISDRQVARPAVREVSTASKLDPRRYEGQRVFLTDDENCLTQPVRYDPVLLETLATIVEEGTFEAAARRLHVTPSAVSQRMRTLEHAAGQVLLRRTTPATLTAAGEPLLRLARQLRLLDEEAASALGNDEVVAVAVAVNADSLASWFRPVLRDVARRGGVALRLHVEDQAYSHELLRRGEVLAAVTDEPRPVQGCVVEPLGALRYTPAAAPELVERHRRGRGVDWAAMPMVVFNEKDHLQDEVLAAHGSPRPPVVHRVPSTADFHEALRCGLGWGMALHPQLDADLADGALARLPGARPVDVALHWQRWRLETPTLSALTHDVRRAAGALRRRRPAHGGPAAPPGRQPGRPPGRQPGRPPG</sequence>
<protein>
    <submittedName>
        <fullName evidence="8">ArgP/LysG family DNA-binding transcriptional regulator</fullName>
    </submittedName>
</protein>
<dbReference type="PANTHER" id="PTHR30579:SF2">
    <property type="entry name" value="HTH-TYPE TRANSCRIPTIONAL REGULATOR ARGP"/>
    <property type="match status" value="1"/>
</dbReference>
<dbReference type="PROSITE" id="PS50931">
    <property type="entry name" value="HTH_LYSR"/>
    <property type="match status" value="1"/>
</dbReference>
<name>A0A939BY61_9ACTN</name>
<dbReference type="InterPro" id="IPR036388">
    <property type="entry name" value="WH-like_DNA-bd_sf"/>
</dbReference>
<keyword evidence="9" id="KW-1185">Reference proteome</keyword>
<dbReference type="Gene3D" id="1.10.10.10">
    <property type="entry name" value="Winged helix-like DNA-binding domain superfamily/Winged helix DNA-binding domain"/>
    <property type="match status" value="1"/>
</dbReference>
<keyword evidence="5" id="KW-0804">Transcription</keyword>
<reference evidence="8" key="1">
    <citation type="submission" date="2021-01" db="EMBL/GenBank/DDBJ databases">
        <title>Novel species in genus Nocardioides.</title>
        <authorList>
            <person name="Zhang G."/>
        </authorList>
    </citation>
    <scope>NUCLEOTIDE SEQUENCE</scope>
    <source>
        <strain evidence="8">Zg-536</strain>
    </source>
</reference>
<dbReference type="InterPro" id="IPR017685">
    <property type="entry name" value="ArgP"/>
</dbReference>
<proteinExistence type="inferred from homology"/>
<accession>A0A939BY61</accession>
<gene>
    <name evidence="8" type="ORF">JK386_06670</name>
</gene>
<dbReference type="InterPro" id="IPR050176">
    <property type="entry name" value="LTTR"/>
</dbReference>
<keyword evidence="3 8" id="KW-0238">DNA-binding</keyword>
<evidence type="ECO:0000256" key="2">
    <source>
        <dbReference type="ARBA" id="ARBA00023015"/>
    </source>
</evidence>
<dbReference type="GO" id="GO:0003677">
    <property type="term" value="F:DNA binding"/>
    <property type="evidence" value="ECO:0007669"/>
    <property type="project" value="UniProtKB-KW"/>
</dbReference>
<dbReference type="InterPro" id="IPR036390">
    <property type="entry name" value="WH_DNA-bd_sf"/>
</dbReference>
<dbReference type="PANTHER" id="PTHR30579">
    <property type="entry name" value="TRANSCRIPTIONAL REGULATOR"/>
    <property type="match status" value="1"/>
</dbReference>
<dbReference type="GO" id="GO:0003700">
    <property type="term" value="F:DNA-binding transcription factor activity"/>
    <property type="evidence" value="ECO:0007669"/>
    <property type="project" value="InterPro"/>
</dbReference>
<keyword evidence="2" id="KW-0805">Transcription regulation</keyword>
<organism evidence="8 9">
    <name type="scientific">Nocardioides faecalis</name>
    <dbReference type="NCBI Taxonomy" id="2803858"/>
    <lineage>
        <taxon>Bacteria</taxon>
        <taxon>Bacillati</taxon>
        <taxon>Actinomycetota</taxon>
        <taxon>Actinomycetes</taxon>
        <taxon>Propionibacteriales</taxon>
        <taxon>Nocardioidaceae</taxon>
        <taxon>Nocardioides</taxon>
    </lineage>
</organism>
<feature type="compositionally biased region" description="Pro residues" evidence="6">
    <location>
        <begin position="343"/>
        <end position="363"/>
    </location>
</feature>
<dbReference type="Gene3D" id="3.40.190.290">
    <property type="match status" value="1"/>
</dbReference>
<dbReference type="Pfam" id="PF03466">
    <property type="entry name" value="LysR_substrate"/>
    <property type="match status" value="1"/>
</dbReference>
<dbReference type="Pfam" id="PF00126">
    <property type="entry name" value="HTH_1"/>
    <property type="match status" value="1"/>
</dbReference>
<evidence type="ECO:0000256" key="6">
    <source>
        <dbReference type="SAM" id="MobiDB-lite"/>
    </source>
</evidence>
<comment type="similarity">
    <text evidence="1">Belongs to the LysR transcriptional regulatory family.</text>
</comment>